<reference evidence="3" key="1">
    <citation type="journal article" date="2014" name="Int. J. Syst. Evol. Microbiol.">
        <title>Complete genome sequence of Corynebacterium casei LMG S-19264T (=DSM 44701T), isolated from a smear-ripened cheese.</title>
        <authorList>
            <consortium name="US DOE Joint Genome Institute (JGI-PGF)"/>
            <person name="Walter F."/>
            <person name="Albersmeier A."/>
            <person name="Kalinowski J."/>
            <person name="Ruckert C."/>
        </authorList>
    </citation>
    <scope>NUCLEOTIDE SEQUENCE</scope>
    <source>
        <strain evidence="3">JCM 17251</strain>
    </source>
</reference>
<protein>
    <submittedName>
        <fullName evidence="3">Twitching motility protein PilT</fullName>
    </submittedName>
</protein>
<dbReference type="InterPro" id="IPR003593">
    <property type="entry name" value="AAA+_ATPase"/>
</dbReference>
<evidence type="ECO:0000256" key="1">
    <source>
        <dbReference type="ARBA" id="ARBA00006611"/>
    </source>
</evidence>
<feature type="domain" description="Bacterial type II secretion system protein E" evidence="2">
    <location>
        <begin position="195"/>
        <end position="209"/>
    </location>
</feature>
<dbReference type="PANTHER" id="PTHR30486">
    <property type="entry name" value="TWITCHING MOTILITY PROTEIN PILT"/>
    <property type="match status" value="1"/>
</dbReference>
<dbReference type="CDD" id="cd01131">
    <property type="entry name" value="PilT"/>
    <property type="match status" value="1"/>
</dbReference>
<dbReference type="NCBIfam" id="TIGR01420">
    <property type="entry name" value="pilT_fam"/>
    <property type="match status" value="1"/>
</dbReference>
<dbReference type="Gene3D" id="3.40.50.300">
    <property type="entry name" value="P-loop containing nucleotide triphosphate hydrolases"/>
    <property type="match status" value="1"/>
</dbReference>
<dbReference type="Pfam" id="PF00437">
    <property type="entry name" value="T2SSE"/>
    <property type="match status" value="1"/>
</dbReference>
<proteinExistence type="inferred from homology"/>
<dbReference type="InterPro" id="IPR006321">
    <property type="entry name" value="PilT/PilU"/>
</dbReference>
<comment type="similarity">
    <text evidence="1">Belongs to the GSP E family.</text>
</comment>
<dbReference type="SUPFAM" id="SSF52540">
    <property type="entry name" value="P-loop containing nucleoside triphosphate hydrolases"/>
    <property type="match status" value="1"/>
</dbReference>
<dbReference type="InterPro" id="IPR050921">
    <property type="entry name" value="T4SS_GSP_E_ATPase"/>
</dbReference>
<dbReference type="AlphaFoldDB" id="A0A918CY65"/>
<keyword evidence="4" id="KW-1185">Reference proteome</keyword>
<sequence>MQVDIKELLKIAYEKKASDLHITAGSPPILRINGKLQPAGNVTLSNEDTEQIAKVIVDETKWRRFVASGELDFAYQLEGVSRFRVNMFRQRDTVSIVFRVIPSEIASLRELNMPPILEKFAEKPQGLFLVTGPTGSGKTTTLAAMIDYINGKETKHIITLEDPIEYEHHHQRSIVNQREIGADTSDFSSGLRAALRQDPDVILVGEMRDLETISTAITAAETGHLILATLHTSSAVQTINRIIDVIPPYQQDQVRTQLSMVLVGILSQRLIPTLDGTGRVAATEVLVNLPSIANLIRNEKIEQVPNVIQTSRGAGMHTIEASLNQLAASGKIHPNYIEVYANSTGDH</sequence>
<dbReference type="PROSITE" id="PS00662">
    <property type="entry name" value="T2SP_E"/>
    <property type="match status" value="1"/>
</dbReference>
<dbReference type="GO" id="GO:0005524">
    <property type="term" value="F:ATP binding"/>
    <property type="evidence" value="ECO:0007669"/>
    <property type="project" value="InterPro"/>
</dbReference>
<evidence type="ECO:0000259" key="2">
    <source>
        <dbReference type="PROSITE" id="PS00662"/>
    </source>
</evidence>
<gene>
    <name evidence="3" type="ORF">GCM10007971_00930</name>
</gene>
<organism evidence="3 4">
    <name type="scientific">Oceanobacillus indicireducens</name>
    <dbReference type="NCBI Taxonomy" id="1004261"/>
    <lineage>
        <taxon>Bacteria</taxon>
        <taxon>Bacillati</taxon>
        <taxon>Bacillota</taxon>
        <taxon>Bacilli</taxon>
        <taxon>Bacillales</taxon>
        <taxon>Bacillaceae</taxon>
        <taxon>Oceanobacillus</taxon>
    </lineage>
</organism>
<dbReference type="InterPro" id="IPR001482">
    <property type="entry name" value="T2SS/T4SS_dom"/>
</dbReference>
<reference evidence="3" key="2">
    <citation type="submission" date="2020-09" db="EMBL/GenBank/DDBJ databases">
        <authorList>
            <person name="Sun Q."/>
            <person name="Ohkuma M."/>
        </authorList>
    </citation>
    <scope>NUCLEOTIDE SEQUENCE</scope>
    <source>
        <strain evidence="3">JCM 17251</strain>
    </source>
</reference>
<dbReference type="InterPro" id="IPR027417">
    <property type="entry name" value="P-loop_NTPase"/>
</dbReference>
<dbReference type="RefSeq" id="WP_188855580.1">
    <property type="nucleotide sequence ID" value="NZ_BMOS01000001.1"/>
</dbReference>
<comment type="caution">
    <text evidence="3">The sequence shown here is derived from an EMBL/GenBank/DDBJ whole genome shotgun (WGS) entry which is preliminary data.</text>
</comment>
<dbReference type="Proteomes" id="UP000624041">
    <property type="component" value="Unassembled WGS sequence"/>
</dbReference>
<accession>A0A918CY65</accession>
<dbReference type="GO" id="GO:0016887">
    <property type="term" value="F:ATP hydrolysis activity"/>
    <property type="evidence" value="ECO:0007669"/>
    <property type="project" value="InterPro"/>
</dbReference>
<evidence type="ECO:0000313" key="3">
    <source>
        <dbReference type="EMBL" id="GGN48858.1"/>
    </source>
</evidence>
<evidence type="ECO:0000313" key="4">
    <source>
        <dbReference type="Proteomes" id="UP000624041"/>
    </source>
</evidence>
<dbReference type="EMBL" id="BMOS01000001">
    <property type="protein sequence ID" value="GGN48858.1"/>
    <property type="molecule type" value="Genomic_DNA"/>
</dbReference>
<name>A0A918CY65_9BACI</name>
<dbReference type="SMART" id="SM00382">
    <property type="entry name" value="AAA"/>
    <property type="match status" value="1"/>
</dbReference>
<dbReference type="Gene3D" id="3.30.450.90">
    <property type="match status" value="1"/>
</dbReference>